<dbReference type="SMART" id="SM00967">
    <property type="entry name" value="SpoU_sub_bind"/>
    <property type="match status" value="1"/>
</dbReference>
<dbReference type="CDD" id="cd18103">
    <property type="entry name" value="SpoU-like_RlmB"/>
    <property type="match status" value="1"/>
</dbReference>
<protein>
    <submittedName>
        <fullName evidence="6">23S rRNA (Guanosine(2251)-2'-O)-methyltransferase RlmB</fullName>
    </submittedName>
</protein>
<keyword evidence="3" id="KW-0808">Transferase</keyword>
<dbReference type="Pfam" id="PF08032">
    <property type="entry name" value="SpoU_sub_bind"/>
    <property type="match status" value="1"/>
</dbReference>
<feature type="region of interest" description="Disordered" evidence="4">
    <location>
        <begin position="42"/>
        <end position="64"/>
    </location>
</feature>
<sequence>MLYFKMSYHLQIIPVRGPECGAPFGGCAQHLPVIQRKEKIIMEEKNQPRRPRRSPEEPLQKNESLVYGKNPVTELLKSGSGVDTVLIAEGMAPAVAAYYTALAKEAGATVKRVHPNKLRLMTGTESHQGVAAFASEIEYVTVDDLMAAAKDKGEAPFLVLSDGIEDPHNLGAVMRSALLCGAHGIVIPKRGGASVTPTVIKSSAGAAERLPVARVANIGETIRRLKEQGVFVYCADMDGVSLRRNNLTGPIALVLGSEGSGVSQLVKKLCDGVVRLDMAAPGTGVDSYNVSVAAGIILYEIQSQRAAQKA</sequence>
<dbReference type="AlphaFoldDB" id="A0A2A6ZDI2"/>
<evidence type="ECO:0000256" key="2">
    <source>
        <dbReference type="ARBA" id="ARBA00022603"/>
    </source>
</evidence>
<dbReference type="Proteomes" id="UP000220752">
    <property type="component" value="Unassembled WGS sequence"/>
</dbReference>
<dbReference type="PANTHER" id="PTHR46429">
    <property type="entry name" value="23S RRNA (GUANOSINE-2'-O-)-METHYLTRANSFERASE RLMB"/>
    <property type="match status" value="1"/>
</dbReference>
<dbReference type="InterPro" id="IPR004441">
    <property type="entry name" value="rRNA_MeTrfase_TrmH"/>
</dbReference>
<comment type="caution">
    <text evidence="6">The sequence shown here is derived from an EMBL/GenBank/DDBJ whole genome shotgun (WGS) entry which is preliminary data.</text>
</comment>
<dbReference type="Gene3D" id="3.30.1330.30">
    <property type="match status" value="1"/>
</dbReference>
<dbReference type="InterPro" id="IPR013123">
    <property type="entry name" value="SpoU_subst-bd"/>
</dbReference>
<organism evidence="6 7">
    <name type="scientific">Faecalibacterium langellae</name>
    <dbReference type="NCBI Taxonomy" id="3435293"/>
    <lineage>
        <taxon>Bacteria</taxon>
        <taxon>Bacillati</taxon>
        <taxon>Bacillota</taxon>
        <taxon>Clostridia</taxon>
        <taxon>Eubacteriales</taxon>
        <taxon>Oscillospiraceae</taxon>
        <taxon>Faecalibacterium</taxon>
    </lineage>
</organism>
<dbReference type="Pfam" id="PF00588">
    <property type="entry name" value="SpoU_methylase"/>
    <property type="match status" value="1"/>
</dbReference>
<feature type="domain" description="RNA 2-O ribose methyltransferase substrate binding" evidence="5">
    <location>
        <begin position="65"/>
        <end position="140"/>
    </location>
</feature>
<dbReference type="GO" id="GO:0008173">
    <property type="term" value="F:RNA methyltransferase activity"/>
    <property type="evidence" value="ECO:0007669"/>
    <property type="project" value="InterPro"/>
</dbReference>
<evidence type="ECO:0000313" key="7">
    <source>
        <dbReference type="Proteomes" id="UP000220752"/>
    </source>
</evidence>
<dbReference type="InterPro" id="IPR029028">
    <property type="entry name" value="Alpha/beta_knot_MTases"/>
</dbReference>
<name>A0A2A6ZDI2_9FIRM</name>
<evidence type="ECO:0000256" key="1">
    <source>
        <dbReference type="ARBA" id="ARBA00007228"/>
    </source>
</evidence>
<dbReference type="InterPro" id="IPR029026">
    <property type="entry name" value="tRNA_m1G_MTases_N"/>
</dbReference>
<dbReference type="GO" id="GO:0006396">
    <property type="term" value="P:RNA processing"/>
    <property type="evidence" value="ECO:0007669"/>
    <property type="project" value="InterPro"/>
</dbReference>
<dbReference type="NCBIfam" id="TIGR00186">
    <property type="entry name" value="rRNA_methyl_3"/>
    <property type="match status" value="1"/>
</dbReference>
<proteinExistence type="inferred from homology"/>
<keyword evidence="2" id="KW-0489">Methyltransferase</keyword>
<feature type="compositionally biased region" description="Basic and acidic residues" evidence="4">
    <location>
        <begin position="42"/>
        <end position="60"/>
    </location>
</feature>
<dbReference type="GO" id="GO:0032259">
    <property type="term" value="P:methylation"/>
    <property type="evidence" value="ECO:0007669"/>
    <property type="project" value="UniProtKB-KW"/>
</dbReference>
<dbReference type="PANTHER" id="PTHR46429:SF1">
    <property type="entry name" value="23S RRNA (GUANOSINE-2'-O-)-METHYLTRANSFERASE RLMB"/>
    <property type="match status" value="1"/>
</dbReference>
<accession>A0A2A6ZDI2</accession>
<dbReference type="EMBL" id="NMTQ01000016">
    <property type="protein sequence ID" value="PDX59433.1"/>
    <property type="molecule type" value="Genomic_DNA"/>
</dbReference>
<dbReference type="SUPFAM" id="SSF75217">
    <property type="entry name" value="alpha/beta knot"/>
    <property type="match status" value="1"/>
</dbReference>
<comment type="similarity">
    <text evidence="1">Belongs to the class IV-like SAM-binding methyltransferase superfamily. RNA methyltransferase TrmH family.</text>
</comment>
<dbReference type="InterPro" id="IPR029064">
    <property type="entry name" value="Ribosomal_eL30-like_sf"/>
</dbReference>
<keyword evidence="7" id="KW-1185">Reference proteome</keyword>
<evidence type="ECO:0000256" key="3">
    <source>
        <dbReference type="ARBA" id="ARBA00022679"/>
    </source>
</evidence>
<dbReference type="FunFam" id="3.40.1280.10:FF:000008">
    <property type="entry name" value="Group 3 RNA methyltransferase TrmH"/>
    <property type="match status" value="1"/>
</dbReference>
<dbReference type="SUPFAM" id="SSF55315">
    <property type="entry name" value="L30e-like"/>
    <property type="match status" value="1"/>
</dbReference>
<dbReference type="Gene3D" id="3.40.1280.10">
    <property type="match status" value="1"/>
</dbReference>
<dbReference type="InterPro" id="IPR001537">
    <property type="entry name" value="SpoU_MeTrfase"/>
</dbReference>
<reference evidence="6 7" key="1">
    <citation type="journal article" date="2017" name="Front. Microbiol.">
        <title>New Insights into the Diversity of the Genus Faecalibacterium.</title>
        <authorList>
            <person name="Benevides L."/>
            <person name="Burman S."/>
            <person name="Martin R."/>
            <person name="Robert V."/>
            <person name="Thomas M."/>
            <person name="Miquel S."/>
            <person name="Chain F."/>
            <person name="Sokol H."/>
            <person name="Bermudez-Humaran L.G."/>
            <person name="Morrison M."/>
            <person name="Langella P."/>
            <person name="Azevedo V.A."/>
            <person name="Chatel J.M."/>
            <person name="Soares S."/>
        </authorList>
    </citation>
    <scope>NUCLEOTIDE SEQUENCE [LARGE SCALE GENOMIC DNA]</scope>
    <source>
        <strain evidence="7">CNCM I-4540</strain>
    </source>
</reference>
<evidence type="ECO:0000313" key="6">
    <source>
        <dbReference type="EMBL" id="PDX59433.1"/>
    </source>
</evidence>
<dbReference type="GO" id="GO:0003723">
    <property type="term" value="F:RNA binding"/>
    <property type="evidence" value="ECO:0007669"/>
    <property type="project" value="InterPro"/>
</dbReference>
<dbReference type="GO" id="GO:0005829">
    <property type="term" value="C:cytosol"/>
    <property type="evidence" value="ECO:0007669"/>
    <property type="project" value="TreeGrafter"/>
</dbReference>
<evidence type="ECO:0000256" key="4">
    <source>
        <dbReference type="SAM" id="MobiDB-lite"/>
    </source>
</evidence>
<gene>
    <name evidence="6" type="ORF">CGS46_03240</name>
</gene>
<evidence type="ECO:0000259" key="5">
    <source>
        <dbReference type="SMART" id="SM00967"/>
    </source>
</evidence>